<comment type="caution">
    <text evidence="2">The sequence shown here is derived from an EMBL/GenBank/DDBJ whole genome shotgun (WGS) entry which is preliminary data.</text>
</comment>
<dbReference type="Pfam" id="PF00535">
    <property type="entry name" value="Glycos_transf_2"/>
    <property type="match status" value="1"/>
</dbReference>
<organism evidence="2 3">
    <name type="scientific">Parabacteroides goldsteinii</name>
    <dbReference type="NCBI Taxonomy" id="328812"/>
    <lineage>
        <taxon>Bacteria</taxon>
        <taxon>Pseudomonadati</taxon>
        <taxon>Bacteroidota</taxon>
        <taxon>Bacteroidia</taxon>
        <taxon>Bacteroidales</taxon>
        <taxon>Tannerellaceae</taxon>
        <taxon>Parabacteroides</taxon>
    </lineage>
</organism>
<feature type="domain" description="Glycosyltransferase 2-like" evidence="1">
    <location>
        <begin position="8"/>
        <end position="129"/>
    </location>
</feature>
<dbReference type="PANTHER" id="PTHR22916:SF3">
    <property type="entry name" value="UDP-GLCNAC:BETAGAL BETA-1,3-N-ACETYLGLUCOSAMINYLTRANSFERASE-LIKE PROTEIN 1"/>
    <property type="match status" value="1"/>
</dbReference>
<dbReference type="EMBL" id="LFJV01000030">
    <property type="protein sequence ID" value="KMM33724.1"/>
    <property type="molecule type" value="Genomic_DNA"/>
</dbReference>
<dbReference type="Proteomes" id="UP000036166">
    <property type="component" value="Unassembled WGS sequence"/>
</dbReference>
<proteinExistence type="predicted"/>
<dbReference type="PATRIC" id="fig|328812.4.peg.2773"/>
<reference evidence="2 3" key="1">
    <citation type="submission" date="2015-06" db="EMBL/GenBank/DDBJ databases">
        <title>Draft Genome Sequence of Parabacteroides goldsteinii with Putative Novel Metallo-Beta-Lactamases Isolated from a Blood Culture from a Human Patient.</title>
        <authorList>
            <person name="Krogh T.J."/>
            <person name="Agergaard C.N."/>
            <person name="Moller-Jensen J."/>
            <person name="Justesen U.S."/>
        </authorList>
    </citation>
    <scope>NUCLEOTIDE SEQUENCE [LARGE SCALE GENOMIC DNA]</scope>
    <source>
        <strain evidence="2 3">910340</strain>
    </source>
</reference>
<dbReference type="CDD" id="cd00761">
    <property type="entry name" value="Glyco_tranf_GTA_type"/>
    <property type="match status" value="1"/>
</dbReference>
<dbReference type="GO" id="GO:0016758">
    <property type="term" value="F:hexosyltransferase activity"/>
    <property type="evidence" value="ECO:0007669"/>
    <property type="project" value="UniProtKB-ARBA"/>
</dbReference>
<dbReference type="InterPro" id="IPR001173">
    <property type="entry name" value="Glyco_trans_2-like"/>
</dbReference>
<dbReference type="InterPro" id="IPR029044">
    <property type="entry name" value="Nucleotide-diphossugar_trans"/>
</dbReference>
<name>A0A0J6CNI4_9BACT</name>
<evidence type="ECO:0000313" key="2">
    <source>
        <dbReference type="EMBL" id="KMM33724.1"/>
    </source>
</evidence>
<dbReference type="PANTHER" id="PTHR22916">
    <property type="entry name" value="GLYCOSYLTRANSFERASE"/>
    <property type="match status" value="1"/>
</dbReference>
<dbReference type="Gene3D" id="3.90.550.10">
    <property type="entry name" value="Spore Coat Polysaccharide Biosynthesis Protein SpsA, Chain A"/>
    <property type="match status" value="1"/>
</dbReference>
<gene>
    <name evidence="2" type="ORF">ACM15_10485</name>
</gene>
<evidence type="ECO:0000259" key="1">
    <source>
        <dbReference type="Pfam" id="PF00535"/>
    </source>
</evidence>
<accession>A0A0J6CNI4</accession>
<dbReference type="SUPFAM" id="SSF53448">
    <property type="entry name" value="Nucleotide-diphospho-sugar transferases"/>
    <property type="match status" value="1"/>
</dbReference>
<dbReference type="AlphaFoldDB" id="A0A0J6CNI4"/>
<sequence length="271" mass="31741">MRKEPAISVCMPFYNVEYYIGEAIESVLNQSFQDFELILINDGSTDDSVQIVQKYTDERITLINNSHGFIDSLNAGLDHAKGKYIARMDADDKMHPDRLLIQYNYLEYNPEITACGAGLKRFGASEDTYIPMILDSDEIELAFTKVNCFTIGVIRTDFLRTHNIRYNKRFIYAEDYRLWADIVLAGGKLCNLPQILYYYRTHDKQISVVFDDQMRNNSYIIRKDVINYLLNRDNLKYVRLCSINSILNDLYNQQIIELKDYCEMMSHFIEN</sequence>
<evidence type="ECO:0000313" key="3">
    <source>
        <dbReference type="Proteomes" id="UP000036166"/>
    </source>
</evidence>
<protein>
    <recommendedName>
        <fullName evidence="1">Glycosyltransferase 2-like domain-containing protein</fullName>
    </recommendedName>
</protein>
<dbReference type="RefSeq" id="WP_048315372.1">
    <property type="nucleotide sequence ID" value="NZ_LFJV01000030.1"/>
</dbReference>